<evidence type="ECO:0000256" key="1">
    <source>
        <dbReference type="SAM" id="MobiDB-lite"/>
    </source>
</evidence>
<dbReference type="AlphaFoldDB" id="A0A0L8G161"/>
<accession>A0A0L8G161</accession>
<gene>
    <name evidence="2" type="ORF">OCBIM_22002280mg</name>
</gene>
<reference evidence="2" key="1">
    <citation type="submission" date="2015-07" db="EMBL/GenBank/DDBJ databases">
        <title>MeaNS - Measles Nucleotide Surveillance Program.</title>
        <authorList>
            <person name="Tran T."/>
            <person name="Druce J."/>
        </authorList>
    </citation>
    <scope>NUCLEOTIDE SEQUENCE</scope>
    <source>
        <strain evidence="2">UCB-OBI-ISO-001</strain>
        <tissue evidence="2">Gonad</tissue>
    </source>
</reference>
<dbReference type="EMBL" id="KQ424615">
    <property type="protein sequence ID" value="KOF70752.1"/>
    <property type="molecule type" value="Genomic_DNA"/>
</dbReference>
<organism evidence="2">
    <name type="scientific">Octopus bimaculoides</name>
    <name type="common">California two-spotted octopus</name>
    <dbReference type="NCBI Taxonomy" id="37653"/>
    <lineage>
        <taxon>Eukaryota</taxon>
        <taxon>Metazoa</taxon>
        <taxon>Spiralia</taxon>
        <taxon>Lophotrochozoa</taxon>
        <taxon>Mollusca</taxon>
        <taxon>Cephalopoda</taxon>
        <taxon>Coleoidea</taxon>
        <taxon>Octopodiformes</taxon>
        <taxon>Octopoda</taxon>
        <taxon>Incirrata</taxon>
        <taxon>Octopodidae</taxon>
        <taxon>Octopus</taxon>
    </lineage>
</organism>
<feature type="region of interest" description="Disordered" evidence="1">
    <location>
        <begin position="57"/>
        <end position="79"/>
    </location>
</feature>
<proteinExistence type="predicted"/>
<feature type="compositionally biased region" description="Basic residues" evidence="1">
    <location>
        <begin position="57"/>
        <end position="68"/>
    </location>
</feature>
<evidence type="ECO:0000313" key="2">
    <source>
        <dbReference type="EMBL" id="KOF70752.1"/>
    </source>
</evidence>
<name>A0A0L8G161_OCTBM</name>
<sequence>MMAGKNSHACTIHFKLMVVDYAKINGNRPAERKFGPPPIVKMIKAWHQQEDRLRTAQKKKHNLHRKPARWPALEDEIKN</sequence>
<protein>
    <submittedName>
        <fullName evidence="2">Uncharacterized protein</fullName>
    </submittedName>
</protein>